<comment type="caution">
    <text evidence="1">The sequence shown here is derived from an EMBL/GenBank/DDBJ whole genome shotgun (WGS) entry which is preliminary data.</text>
</comment>
<protein>
    <submittedName>
        <fullName evidence="1">AKL18 protein</fullName>
    </submittedName>
</protein>
<accession>A0A0L6USD1</accession>
<keyword evidence="2" id="KW-1185">Reference proteome</keyword>
<dbReference type="EMBL" id="LAVV01009130">
    <property type="protein sequence ID" value="KNZ51157.1"/>
    <property type="molecule type" value="Genomic_DNA"/>
</dbReference>
<proteinExistence type="predicted"/>
<feature type="non-terminal residue" evidence="1">
    <location>
        <position position="1"/>
    </location>
</feature>
<reference evidence="1 2" key="1">
    <citation type="submission" date="2015-08" db="EMBL/GenBank/DDBJ databases">
        <title>Next Generation Sequencing and Analysis of the Genome of Puccinia sorghi L Schw, the Causal Agent of Maize Common Rust.</title>
        <authorList>
            <person name="Rochi L."/>
            <person name="Burguener G."/>
            <person name="Darino M."/>
            <person name="Turjanski A."/>
            <person name="Kreff E."/>
            <person name="Dieguez M.J."/>
            <person name="Sacco F."/>
        </authorList>
    </citation>
    <scope>NUCLEOTIDE SEQUENCE [LARGE SCALE GENOMIC DNA]</scope>
    <source>
        <strain evidence="1 2">RO10H11247</strain>
    </source>
</reference>
<name>A0A0L6USD1_9BASI</name>
<sequence>VKISWEYKHPTDHQLCLPIRLHNVSQPSPILFHNQRRELSRGGKIPLSLDITQQRLSIQCAGFEMWYHSIWACGQDILRSSSTVIPSDPNFNLVLIQNLCSKHTGKLELQVSKKRTIGAFLVHIQENNMFGLILDYNAFYKHSLDKEDNVKIIPKKSCLCLYELQYKDTITTKETSKIIKASIYDSGIIYTMVAKYSLIQQDRCKEYYITKPNHSMCRFAMASKFISLFNQTILKENVAFILKEWERKLRVCAN</sequence>
<organism evidence="1 2">
    <name type="scientific">Puccinia sorghi</name>
    <dbReference type="NCBI Taxonomy" id="27349"/>
    <lineage>
        <taxon>Eukaryota</taxon>
        <taxon>Fungi</taxon>
        <taxon>Dikarya</taxon>
        <taxon>Basidiomycota</taxon>
        <taxon>Pucciniomycotina</taxon>
        <taxon>Pucciniomycetes</taxon>
        <taxon>Pucciniales</taxon>
        <taxon>Pucciniaceae</taxon>
        <taxon>Puccinia</taxon>
    </lineage>
</organism>
<dbReference type="VEuPathDB" id="FungiDB:VP01_4065g1"/>
<gene>
    <name evidence="1" type="ORF">VP01_4065g1</name>
</gene>
<dbReference type="Proteomes" id="UP000037035">
    <property type="component" value="Unassembled WGS sequence"/>
</dbReference>
<evidence type="ECO:0000313" key="1">
    <source>
        <dbReference type="EMBL" id="KNZ51157.1"/>
    </source>
</evidence>
<dbReference type="AlphaFoldDB" id="A0A0L6USD1"/>
<evidence type="ECO:0000313" key="2">
    <source>
        <dbReference type="Proteomes" id="UP000037035"/>
    </source>
</evidence>